<evidence type="ECO:0000313" key="3">
    <source>
        <dbReference type="Proteomes" id="UP001415857"/>
    </source>
</evidence>
<dbReference type="EMBL" id="JBBPBK010000001">
    <property type="protein sequence ID" value="KAK9292693.1"/>
    <property type="molecule type" value="Genomic_DNA"/>
</dbReference>
<name>A0AAP0SAA1_LIQFO</name>
<protein>
    <submittedName>
        <fullName evidence="2">Uncharacterized protein</fullName>
    </submittedName>
</protein>
<evidence type="ECO:0000313" key="2">
    <source>
        <dbReference type="EMBL" id="KAK9292693.1"/>
    </source>
</evidence>
<organism evidence="2 3">
    <name type="scientific">Liquidambar formosana</name>
    <name type="common">Formosan gum</name>
    <dbReference type="NCBI Taxonomy" id="63359"/>
    <lineage>
        <taxon>Eukaryota</taxon>
        <taxon>Viridiplantae</taxon>
        <taxon>Streptophyta</taxon>
        <taxon>Embryophyta</taxon>
        <taxon>Tracheophyta</taxon>
        <taxon>Spermatophyta</taxon>
        <taxon>Magnoliopsida</taxon>
        <taxon>eudicotyledons</taxon>
        <taxon>Gunneridae</taxon>
        <taxon>Pentapetalae</taxon>
        <taxon>Saxifragales</taxon>
        <taxon>Altingiaceae</taxon>
        <taxon>Liquidambar</taxon>
    </lineage>
</organism>
<comment type="caution">
    <text evidence="2">The sequence shown here is derived from an EMBL/GenBank/DDBJ whole genome shotgun (WGS) entry which is preliminary data.</text>
</comment>
<gene>
    <name evidence="2" type="ORF">L1049_020672</name>
</gene>
<keyword evidence="3" id="KW-1185">Reference proteome</keyword>
<dbReference type="Proteomes" id="UP001415857">
    <property type="component" value="Unassembled WGS sequence"/>
</dbReference>
<proteinExistence type="predicted"/>
<dbReference type="AlphaFoldDB" id="A0AAP0SAA1"/>
<accession>A0AAP0SAA1</accession>
<sequence>MSELDTSTANGDQTMVDLSRDRPRENVTEIFGVDGGGWSFDVGCLVSRSERDRDTERWRGNNGLLIARNEKFGNMYIEDDARQKPVNPRYIL</sequence>
<reference evidence="2 3" key="1">
    <citation type="journal article" date="2024" name="Plant J.">
        <title>Genome sequences and population genomics reveal climatic adaptation and genomic divergence between two closely related sweetgum species.</title>
        <authorList>
            <person name="Xu W.Q."/>
            <person name="Ren C.Q."/>
            <person name="Zhang X.Y."/>
            <person name="Comes H.P."/>
            <person name="Liu X.H."/>
            <person name="Li Y.G."/>
            <person name="Kettle C.J."/>
            <person name="Jalonen R."/>
            <person name="Gaisberger H."/>
            <person name="Ma Y.Z."/>
            <person name="Qiu Y.X."/>
        </authorList>
    </citation>
    <scope>NUCLEOTIDE SEQUENCE [LARGE SCALE GENOMIC DNA]</scope>
    <source>
        <strain evidence="2">Hangzhou</strain>
    </source>
</reference>
<feature type="compositionally biased region" description="Polar residues" evidence="1">
    <location>
        <begin position="1"/>
        <end position="13"/>
    </location>
</feature>
<feature type="region of interest" description="Disordered" evidence="1">
    <location>
        <begin position="1"/>
        <end position="21"/>
    </location>
</feature>
<evidence type="ECO:0000256" key="1">
    <source>
        <dbReference type="SAM" id="MobiDB-lite"/>
    </source>
</evidence>